<dbReference type="RefSeq" id="WP_074961243.1">
    <property type="nucleotide sequence ID" value="NZ_FOKQ01000014.1"/>
</dbReference>
<evidence type="ECO:0000313" key="2">
    <source>
        <dbReference type="EMBL" id="SFC49624.1"/>
    </source>
</evidence>
<evidence type="ECO:0008006" key="4">
    <source>
        <dbReference type="Google" id="ProtNLM"/>
    </source>
</evidence>
<keyword evidence="1" id="KW-0812">Transmembrane</keyword>
<dbReference type="Proteomes" id="UP000182192">
    <property type="component" value="Unassembled WGS sequence"/>
</dbReference>
<evidence type="ECO:0000313" key="3">
    <source>
        <dbReference type="Proteomes" id="UP000182192"/>
    </source>
</evidence>
<name>A0A1I1JM51_RUMAL</name>
<sequence>MNEMKLLRAFGGISDKHILEASETQRKKINKRIVLLLIAAAVVLCLVSAGRFGLIDVLQRHFMGDLSPYSEQISQTIKQVKNDDITLTVHGFVFDADDCEVVLSVESHSKKGRKIVGDLDYLTFRYDLDHAKCVEKYDYTQEKEMEEATRKLWKKHGLETAEPSLVFSNGDRDSDRSTKGDELNCETNYLAASMCGSTKNSNKYRFETLVYIPTMDYDWDQPLVITEKVSGLSIELYLSDYIEKRELKAVNGDGFENVTISPYSLYVRGTEHDIECGRYLKDGGYNGDGAYSEVTINFKDGSTAKPFAEVGFTMEFDDFNGDPEDVEKFREEQYNDNSNIVDQSLVARVEEDGFFELDNIESVIIDGVEYRYAE</sequence>
<organism evidence="2 3">
    <name type="scientific">Ruminococcus albus</name>
    <dbReference type="NCBI Taxonomy" id="1264"/>
    <lineage>
        <taxon>Bacteria</taxon>
        <taxon>Bacillati</taxon>
        <taxon>Bacillota</taxon>
        <taxon>Clostridia</taxon>
        <taxon>Eubacteriales</taxon>
        <taxon>Oscillospiraceae</taxon>
        <taxon>Ruminococcus</taxon>
    </lineage>
</organism>
<gene>
    <name evidence="2" type="ORF">SAMN02910406_01807</name>
</gene>
<feature type="transmembrane region" description="Helical" evidence="1">
    <location>
        <begin position="33"/>
        <end position="54"/>
    </location>
</feature>
<reference evidence="2 3" key="1">
    <citation type="submission" date="2016-10" db="EMBL/GenBank/DDBJ databases">
        <authorList>
            <person name="de Groot N.N."/>
        </authorList>
    </citation>
    <scope>NUCLEOTIDE SEQUENCE [LARGE SCALE GENOMIC DNA]</scope>
    <source>
        <strain evidence="2 3">AR67</strain>
    </source>
</reference>
<dbReference type="AlphaFoldDB" id="A0A1I1JM51"/>
<proteinExistence type="predicted"/>
<accession>A0A1I1JM51</accession>
<dbReference type="EMBL" id="FOKQ01000014">
    <property type="protein sequence ID" value="SFC49624.1"/>
    <property type="molecule type" value="Genomic_DNA"/>
</dbReference>
<protein>
    <recommendedName>
        <fullName evidence="4">DUF4179 domain-containing protein</fullName>
    </recommendedName>
</protein>
<dbReference type="OrthoDB" id="10021267at2"/>
<evidence type="ECO:0000256" key="1">
    <source>
        <dbReference type="SAM" id="Phobius"/>
    </source>
</evidence>
<keyword evidence="1" id="KW-0472">Membrane</keyword>
<keyword evidence="1" id="KW-1133">Transmembrane helix</keyword>